<dbReference type="AlphaFoldDB" id="A0AAW0LW09"/>
<reference evidence="3 4" key="1">
    <citation type="journal article" date="2018" name="Sci. Data">
        <title>The draft genome sequence of cork oak.</title>
        <authorList>
            <person name="Ramos A.M."/>
            <person name="Usie A."/>
            <person name="Barbosa P."/>
            <person name="Barros P.M."/>
            <person name="Capote T."/>
            <person name="Chaves I."/>
            <person name="Simoes F."/>
            <person name="Abreu I."/>
            <person name="Carrasquinho I."/>
            <person name="Faro C."/>
            <person name="Guimaraes J.B."/>
            <person name="Mendonca D."/>
            <person name="Nobrega F."/>
            <person name="Rodrigues L."/>
            <person name="Saibo N.J.M."/>
            <person name="Varela M.C."/>
            <person name="Egas C."/>
            <person name="Matos J."/>
            <person name="Miguel C.M."/>
            <person name="Oliveira M.M."/>
            <person name="Ricardo C.P."/>
            <person name="Goncalves S."/>
        </authorList>
    </citation>
    <scope>NUCLEOTIDE SEQUENCE [LARGE SCALE GENOMIC DNA]</scope>
    <source>
        <strain evidence="4">cv. HL8</strain>
    </source>
</reference>
<dbReference type="Pfam" id="PF23598">
    <property type="entry name" value="LRR_14"/>
    <property type="match status" value="1"/>
</dbReference>
<dbReference type="PANTHER" id="PTHR47186">
    <property type="entry name" value="LEUCINE-RICH REPEAT-CONTAINING PROTEIN 57"/>
    <property type="match status" value="1"/>
</dbReference>
<dbReference type="Gene3D" id="3.80.10.10">
    <property type="entry name" value="Ribonuclease Inhibitor"/>
    <property type="match status" value="1"/>
</dbReference>
<evidence type="ECO:0000313" key="3">
    <source>
        <dbReference type="EMBL" id="KAK7855857.1"/>
    </source>
</evidence>
<gene>
    <name evidence="3" type="primary">RPM1_37</name>
    <name evidence="3" type="ORF">CFP56_025938</name>
</gene>
<evidence type="ECO:0000259" key="2">
    <source>
        <dbReference type="Pfam" id="PF23598"/>
    </source>
</evidence>
<dbReference type="EMBL" id="PKMF04000041">
    <property type="protein sequence ID" value="KAK7855857.1"/>
    <property type="molecule type" value="Genomic_DNA"/>
</dbReference>
<dbReference type="InterPro" id="IPR032675">
    <property type="entry name" value="LRR_dom_sf"/>
</dbReference>
<feature type="domain" description="Disease resistance R13L4/SHOC-2-like LRR" evidence="2">
    <location>
        <begin position="26"/>
        <end position="194"/>
    </location>
</feature>
<name>A0AAW0LW09_QUESU</name>
<evidence type="ECO:0000313" key="4">
    <source>
        <dbReference type="Proteomes" id="UP000237347"/>
    </source>
</evidence>
<sequence>MKECKARRISIHKFDGELKSFTGMSKLRSFLVFNKSLKTLPSGSKMLRVLNLEDAPIDKLPDELFKLFNLRYLNLRGTLLKKLPNSIGRLLNLQTLDIGGTQIESLPHGIGKLQNLRHLIMYRYTGNWNEFRYSIGMQAPLNIGQLKNLQTLCYFEAKVDLIRQFRSMTQLTSIGIGSVKEADETECVCMQECLFVDMSSPPYVQGKSSVEVEPSRKLPSG</sequence>
<dbReference type="Proteomes" id="UP000237347">
    <property type="component" value="Unassembled WGS sequence"/>
</dbReference>
<dbReference type="InterPro" id="IPR055414">
    <property type="entry name" value="LRR_R13L4/SHOC2-like"/>
</dbReference>
<protein>
    <submittedName>
        <fullName evidence="3">Disease resistance protein rpm1</fullName>
    </submittedName>
</protein>
<dbReference type="SUPFAM" id="SSF52058">
    <property type="entry name" value="L domain-like"/>
    <property type="match status" value="1"/>
</dbReference>
<proteinExistence type="predicted"/>
<organism evidence="3 4">
    <name type="scientific">Quercus suber</name>
    <name type="common">Cork oak</name>
    <dbReference type="NCBI Taxonomy" id="58331"/>
    <lineage>
        <taxon>Eukaryota</taxon>
        <taxon>Viridiplantae</taxon>
        <taxon>Streptophyta</taxon>
        <taxon>Embryophyta</taxon>
        <taxon>Tracheophyta</taxon>
        <taxon>Spermatophyta</taxon>
        <taxon>Magnoliopsida</taxon>
        <taxon>eudicotyledons</taxon>
        <taxon>Gunneridae</taxon>
        <taxon>Pentapetalae</taxon>
        <taxon>rosids</taxon>
        <taxon>fabids</taxon>
        <taxon>Fagales</taxon>
        <taxon>Fagaceae</taxon>
        <taxon>Quercus</taxon>
    </lineage>
</organism>
<keyword evidence="1" id="KW-0677">Repeat</keyword>
<dbReference type="PANTHER" id="PTHR47186:SF57">
    <property type="entry name" value="OS02G0478300 PROTEIN"/>
    <property type="match status" value="1"/>
</dbReference>
<evidence type="ECO:0000256" key="1">
    <source>
        <dbReference type="ARBA" id="ARBA00022737"/>
    </source>
</evidence>
<comment type="caution">
    <text evidence="3">The sequence shown here is derived from an EMBL/GenBank/DDBJ whole genome shotgun (WGS) entry which is preliminary data.</text>
</comment>
<keyword evidence="4" id="KW-1185">Reference proteome</keyword>
<accession>A0AAW0LW09</accession>